<dbReference type="AlphaFoldDB" id="A0A2C8B7K3"/>
<dbReference type="SUPFAM" id="SSF46955">
    <property type="entry name" value="Putative DNA-binding domain"/>
    <property type="match status" value="1"/>
</dbReference>
<evidence type="ECO:0000259" key="1">
    <source>
        <dbReference type="Pfam" id="PF12728"/>
    </source>
</evidence>
<dbReference type="InterPro" id="IPR009061">
    <property type="entry name" value="DNA-bd_dom_put_sf"/>
</dbReference>
<dbReference type="Gene3D" id="1.10.10.10">
    <property type="entry name" value="Winged helix-like DNA-binding domain superfamily/Winged helix DNA-binding domain"/>
    <property type="match status" value="1"/>
</dbReference>
<sequence>MPNEIPDRGIGPVEPLWCARDVSAFLNVSQATLSRWRREKAGPPFLQVGGVSRYNPVTVRAWVREQENAHG</sequence>
<protein>
    <recommendedName>
        <fullName evidence="1">Helix-turn-helix domain-containing protein</fullName>
    </recommendedName>
</protein>
<dbReference type="InterPro" id="IPR041657">
    <property type="entry name" value="HTH_17"/>
</dbReference>
<dbReference type="Proteomes" id="UP000250080">
    <property type="component" value="Chromosome I"/>
</dbReference>
<reference evidence="2 3" key="1">
    <citation type="submission" date="2016-09" db="EMBL/GenBank/DDBJ databases">
        <authorList>
            <person name="Laine KS P."/>
        </authorList>
    </citation>
    <scope>NUCLEOTIDE SEQUENCE [LARGE SCALE GENOMIC DNA]</scope>
    <source>
        <strain evidence="2">PFRJS-23</strain>
    </source>
</reference>
<proteinExistence type="predicted"/>
<evidence type="ECO:0000313" key="2">
    <source>
        <dbReference type="EMBL" id="SCQ78533.1"/>
    </source>
</evidence>
<feature type="domain" description="Helix-turn-helix" evidence="1">
    <location>
        <begin position="20"/>
        <end position="66"/>
    </location>
</feature>
<name>A0A2C8B7K3_9ACTN</name>
<dbReference type="RefSeq" id="WP_013161008.1">
    <property type="nucleotide sequence ID" value="NZ_CCYS01000012.1"/>
</dbReference>
<accession>A0A2C8B7K3</accession>
<dbReference type="InterPro" id="IPR036388">
    <property type="entry name" value="WH-like_DNA-bd_sf"/>
</dbReference>
<evidence type="ECO:0000313" key="3">
    <source>
        <dbReference type="Proteomes" id="UP000250080"/>
    </source>
</evidence>
<dbReference type="Pfam" id="PF12728">
    <property type="entry name" value="HTH_17"/>
    <property type="match status" value="1"/>
</dbReference>
<dbReference type="EMBL" id="LT618793">
    <property type="protein sequence ID" value="SCQ78533.1"/>
    <property type="molecule type" value="Genomic_DNA"/>
</dbReference>
<organism evidence="2 3">
    <name type="scientific">Propionibacterium freudenreichii</name>
    <dbReference type="NCBI Taxonomy" id="1744"/>
    <lineage>
        <taxon>Bacteria</taxon>
        <taxon>Bacillati</taxon>
        <taxon>Actinomycetota</taxon>
        <taxon>Actinomycetes</taxon>
        <taxon>Propionibacteriales</taxon>
        <taxon>Propionibacteriaceae</taxon>
        <taxon>Propionibacterium</taxon>
    </lineage>
</organism>
<gene>
    <name evidence="2" type="ORF">PFR_JS23_1130</name>
</gene>